<keyword evidence="2" id="KW-1185">Reference proteome</keyword>
<dbReference type="Proteomes" id="UP000054007">
    <property type="component" value="Unassembled WGS sequence"/>
</dbReference>
<sequence>MERGPQHNWTVADHLYHLISGMSDSWVDIEDEIHRAAEVKGPAWGEGYVPNWDVYNHTFDSVADQYERFGALNLDVESVSNNRIEPPEDPDDWDLYAKEQGHRPIVLTDVKDGGPLYIEDIIDLDLDYTKCKLCGRVHGTNCPLHESAYAGSAVH</sequence>
<accession>A0A0D7B7H3</accession>
<protein>
    <submittedName>
        <fullName evidence="1">Uncharacterized protein</fullName>
    </submittedName>
</protein>
<evidence type="ECO:0000313" key="2">
    <source>
        <dbReference type="Proteomes" id="UP000054007"/>
    </source>
</evidence>
<dbReference type="AlphaFoldDB" id="A0A0D7B7H3"/>
<reference evidence="1 2" key="1">
    <citation type="journal article" date="2015" name="Fungal Genet. Biol.">
        <title>Evolution of novel wood decay mechanisms in Agaricales revealed by the genome sequences of Fistulina hepatica and Cylindrobasidium torrendii.</title>
        <authorList>
            <person name="Floudas D."/>
            <person name="Held B.W."/>
            <person name="Riley R."/>
            <person name="Nagy L.G."/>
            <person name="Koehler G."/>
            <person name="Ransdell A.S."/>
            <person name="Younus H."/>
            <person name="Chow J."/>
            <person name="Chiniquy J."/>
            <person name="Lipzen A."/>
            <person name="Tritt A."/>
            <person name="Sun H."/>
            <person name="Haridas S."/>
            <person name="LaButti K."/>
            <person name="Ohm R.A."/>
            <person name="Kues U."/>
            <person name="Blanchette R.A."/>
            <person name="Grigoriev I.V."/>
            <person name="Minto R.E."/>
            <person name="Hibbett D.S."/>
        </authorList>
    </citation>
    <scope>NUCLEOTIDE SEQUENCE [LARGE SCALE GENOMIC DNA]</scope>
    <source>
        <strain evidence="1 2">FP15055 ss-10</strain>
    </source>
</reference>
<dbReference type="EMBL" id="KN880554">
    <property type="protein sequence ID" value="KIY66432.1"/>
    <property type="molecule type" value="Genomic_DNA"/>
</dbReference>
<name>A0A0D7B7H3_9AGAR</name>
<organism evidence="1 2">
    <name type="scientific">Cylindrobasidium torrendii FP15055 ss-10</name>
    <dbReference type="NCBI Taxonomy" id="1314674"/>
    <lineage>
        <taxon>Eukaryota</taxon>
        <taxon>Fungi</taxon>
        <taxon>Dikarya</taxon>
        <taxon>Basidiomycota</taxon>
        <taxon>Agaricomycotina</taxon>
        <taxon>Agaricomycetes</taxon>
        <taxon>Agaricomycetidae</taxon>
        <taxon>Agaricales</taxon>
        <taxon>Marasmiineae</taxon>
        <taxon>Physalacriaceae</taxon>
        <taxon>Cylindrobasidium</taxon>
    </lineage>
</organism>
<evidence type="ECO:0000313" key="1">
    <source>
        <dbReference type="EMBL" id="KIY66432.1"/>
    </source>
</evidence>
<proteinExistence type="predicted"/>
<gene>
    <name evidence="1" type="ORF">CYLTODRAFT_423399</name>
</gene>